<keyword evidence="2" id="KW-1185">Reference proteome</keyword>
<dbReference type="EMBL" id="BMHL01000015">
    <property type="protein sequence ID" value="GGC64841.1"/>
    <property type="molecule type" value="Genomic_DNA"/>
</dbReference>
<evidence type="ECO:0000313" key="2">
    <source>
        <dbReference type="Proteomes" id="UP000602004"/>
    </source>
</evidence>
<dbReference type="Proteomes" id="UP000602004">
    <property type="component" value="Unassembled WGS sequence"/>
</dbReference>
<proteinExistence type="predicted"/>
<sequence>MPDNARDGCGGDVHVHEEACRNAAGSAAPSWLTVGLMCDYSLSKRTDLYVQGVYRQVSGSALDFAAIPGAAGSSSSSSQIAARVAVMHLF</sequence>
<dbReference type="SUPFAM" id="SSF56935">
    <property type="entry name" value="Porins"/>
    <property type="match status" value="1"/>
</dbReference>
<comment type="caution">
    <text evidence="1">The sequence shown here is derived from an EMBL/GenBank/DDBJ whole genome shotgun (WGS) entry which is preliminary data.</text>
</comment>
<name>A0ABQ1NAU0_9BURK</name>
<dbReference type="InterPro" id="IPR023614">
    <property type="entry name" value="Porin_dom_sf"/>
</dbReference>
<gene>
    <name evidence="1" type="ORF">GCM10011400_60990</name>
</gene>
<dbReference type="Gene3D" id="2.40.160.10">
    <property type="entry name" value="Porin"/>
    <property type="match status" value="1"/>
</dbReference>
<evidence type="ECO:0000313" key="1">
    <source>
        <dbReference type="EMBL" id="GGC64841.1"/>
    </source>
</evidence>
<reference evidence="2" key="1">
    <citation type="journal article" date="2019" name="Int. J. Syst. Evol. Microbiol.">
        <title>The Global Catalogue of Microorganisms (GCM) 10K type strain sequencing project: providing services to taxonomists for standard genome sequencing and annotation.</title>
        <authorList>
            <consortium name="The Broad Institute Genomics Platform"/>
            <consortium name="The Broad Institute Genome Sequencing Center for Infectious Disease"/>
            <person name="Wu L."/>
            <person name="Ma J."/>
        </authorList>
    </citation>
    <scope>NUCLEOTIDE SEQUENCE [LARGE SCALE GENOMIC DNA]</scope>
    <source>
        <strain evidence="2">CGMCC 1.15103</strain>
    </source>
</reference>
<organism evidence="1 2">
    <name type="scientific">Paraburkholderia caffeinilytica</name>
    <dbReference type="NCBI Taxonomy" id="1761016"/>
    <lineage>
        <taxon>Bacteria</taxon>
        <taxon>Pseudomonadati</taxon>
        <taxon>Pseudomonadota</taxon>
        <taxon>Betaproteobacteria</taxon>
        <taxon>Burkholderiales</taxon>
        <taxon>Burkholderiaceae</taxon>
        <taxon>Paraburkholderia</taxon>
    </lineage>
</organism>
<accession>A0ABQ1NAU0</accession>
<evidence type="ECO:0008006" key="3">
    <source>
        <dbReference type="Google" id="ProtNLM"/>
    </source>
</evidence>
<dbReference type="RefSeq" id="WP_162831542.1">
    <property type="nucleotide sequence ID" value="NZ_BMHL01000015.1"/>
</dbReference>
<protein>
    <recommendedName>
        <fullName evidence="3">Porin domain-containing protein</fullName>
    </recommendedName>
</protein>